<evidence type="ECO:0000313" key="2">
    <source>
        <dbReference type="Proteomes" id="UP001497512"/>
    </source>
</evidence>
<evidence type="ECO:0000313" key="1">
    <source>
        <dbReference type="EMBL" id="CAK9231368.1"/>
    </source>
</evidence>
<name>A0ABP0UXP8_9BRYO</name>
<proteinExistence type="predicted"/>
<dbReference type="Proteomes" id="UP001497512">
    <property type="component" value="Chromosome 7"/>
</dbReference>
<protein>
    <submittedName>
        <fullName evidence="1">Uncharacterized protein</fullName>
    </submittedName>
</protein>
<keyword evidence="2" id="KW-1185">Reference proteome</keyword>
<organism evidence="1 2">
    <name type="scientific">Sphagnum troendelagicum</name>
    <dbReference type="NCBI Taxonomy" id="128251"/>
    <lineage>
        <taxon>Eukaryota</taxon>
        <taxon>Viridiplantae</taxon>
        <taxon>Streptophyta</taxon>
        <taxon>Embryophyta</taxon>
        <taxon>Bryophyta</taxon>
        <taxon>Sphagnophytina</taxon>
        <taxon>Sphagnopsida</taxon>
        <taxon>Sphagnales</taxon>
        <taxon>Sphagnaceae</taxon>
        <taxon>Sphagnum</taxon>
    </lineage>
</organism>
<sequence>MITAVPGMKRDPQSLQHSYLKLPHADWIIPGHLVEMDQLQVGGELSTLVVELGVDTCEDISISLKARRPQRQRHLLISSFVHLGNMKDTRCWDKDSVDLLSIPFLLKGNNVEHSIVKAAKDQCRWMMRTDISAAIADGQEEVNSEASTTARFFLKSQSKQLESSVMFGSFRHLPVTEFRLVASI</sequence>
<gene>
    <name evidence="1" type="ORF">CSSPTR1EN2_LOCUS20547</name>
</gene>
<reference evidence="1" key="1">
    <citation type="submission" date="2024-02" db="EMBL/GenBank/DDBJ databases">
        <authorList>
            <consortium name="ELIXIR-Norway"/>
            <consortium name="Elixir Norway"/>
        </authorList>
    </citation>
    <scope>NUCLEOTIDE SEQUENCE</scope>
</reference>
<dbReference type="EMBL" id="OZ019899">
    <property type="protein sequence ID" value="CAK9231368.1"/>
    <property type="molecule type" value="Genomic_DNA"/>
</dbReference>
<accession>A0ABP0UXP8</accession>